<dbReference type="GO" id="GO:0016491">
    <property type="term" value="F:oxidoreductase activity"/>
    <property type="evidence" value="ECO:0007669"/>
    <property type="project" value="UniProtKB-KW"/>
</dbReference>
<dbReference type="AlphaFoldDB" id="A0AA38RLL5"/>
<dbReference type="Proteomes" id="UP001174694">
    <property type="component" value="Unassembled WGS sequence"/>
</dbReference>
<evidence type="ECO:0000313" key="5">
    <source>
        <dbReference type="EMBL" id="KAJ9151961.1"/>
    </source>
</evidence>
<name>A0AA38RLL5_9PEZI</name>
<dbReference type="EMBL" id="JANBVO010000005">
    <property type="protein sequence ID" value="KAJ9151961.1"/>
    <property type="molecule type" value="Genomic_DNA"/>
</dbReference>
<keyword evidence="2" id="KW-0274">FAD</keyword>
<dbReference type="PANTHER" id="PTHR46865">
    <property type="entry name" value="OXIDOREDUCTASE-RELATED"/>
    <property type="match status" value="1"/>
</dbReference>
<evidence type="ECO:0000256" key="1">
    <source>
        <dbReference type="ARBA" id="ARBA00022630"/>
    </source>
</evidence>
<comment type="caution">
    <text evidence="5">The sequence shown here is derived from an EMBL/GenBank/DDBJ whole genome shotgun (WGS) entry which is preliminary data.</text>
</comment>
<evidence type="ECO:0000259" key="4">
    <source>
        <dbReference type="Pfam" id="PF01494"/>
    </source>
</evidence>
<sequence length="430" mass="47613">MARVKVLISGGGIAGNALAFWLSKVGHSVTVVERFPRLRASGLQVDLRGHGIDVLRRMGLEQTFRAKAVREQGIQMVDRSGKRWAYLRVNRSGKGLQSFSSDFEIMRGDLCRILYDATKDDARYIFGTSIESFEEKYDAVEVLFADGEKDRFDLLIGADGQGSHTRRKMLGPETDDGFRPLGGLYIGYFTAHRPIQESEEYIATSYNAPGRRFILTRRHSQNMVQVYLACNSDSDRLLKAHSSGIRAEKDAMADVFRGAGWQTHQILQWLEEADDFYLERMGIVKLNSWSCGRIALTGDAAYCPSASTGMGTTSAIVGAYVLAGEIARHCGSPGTEGTDGKGMRAEDGVALALKAYEQKFRPFMDRVQRGLENPGRWSMLPSTSIGVTMMNSVFAMASYLGVNAFGEWGLREDVGGWVLPEYEEMVQGRG</sequence>
<evidence type="ECO:0000256" key="3">
    <source>
        <dbReference type="ARBA" id="ARBA00023002"/>
    </source>
</evidence>
<dbReference type="InterPro" id="IPR036188">
    <property type="entry name" value="FAD/NAD-bd_sf"/>
</dbReference>
<feature type="domain" description="FAD-binding" evidence="4">
    <location>
        <begin position="4"/>
        <end position="329"/>
    </location>
</feature>
<dbReference type="SUPFAM" id="SSF51905">
    <property type="entry name" value="FAD/NAD(P)-binding domain"/>
    <property type="match status" value="1"/>
</dbReference>
<dbReference type="Gene3D" id="3.50.50.60">
    <property type="entry name" value="FAD/NAD(P)-binding domain"/>
    <property type="match status" value="1"/>
</dbReference>
<gene>
    <name evidence="5" type="ORF">NKR23_g2957</name>
</gene>
<keyword evidence="3" id="KW-0560">Oxidoreductase</keyword>
<organism evidence="5 6">
    <name type="scientific">Pleurostoma richardsiae</name>
    <dbReference type="NCBI Taxonomy" id="41990"/>
    <lineage>
        <taxon>Eukaryota</taxon>
        <taxon>Fungi</taxon>
        <taxon>Dikarya</taxon>
        <taxon>Ascomycota</taxon>
        <taxon>Pezizomycotina</taxon>
        <taxon>Sordariomycetes</taxon>
        <taxon>Sordariomycetidae</taxon>
        <taxon>Calosphaeriales</taxon>
        <taxon>Pleurostomataceae</taxon>
        <taxon>Pleurostoma</taxon>
    </lineage>
</organism>
<dbReference type="Gene3D" id="3.30.9.10">
    <property type="entry name" value="D-Amino Acid Oxidase, subunit A, domain 2"/>
    <property type="match status" value="1"/>
</dbReference>
<dbReference type="InterPro" id="IPR002938">
    <property type="entry name" value="FAD-bd"/>
</dbReference>
<keyword evidence="1" id="KW-0285">Flavoprotein</keyword>
<evidence type="ECO:0000256" key="2">
    <source>
        <dbReference type="ARBA" id="ARBA00022827"/>
    </source>
</evidence>
<reference evidence="5" key="1">
    <citation type="submission" date="2022-07" db="EMBL/GenBank/DDBJ databases">
        <title>Fungi with potential for degradation of polypropylene.</title>
        <authorList>
            <person name="Gostincar C."/>
        </authorList>
    </citation>
    <scope>NUCLEOTIDE SEQUENCE</scope>
    <source>
        <strain evidence="5">EXF-13308</strain>
    </source>
</reference>
<dbReference type="Pfam" id="PF01494">
    <property type="entry name" value="FAD_binding_3"/>
    <property type="match status" value="1"/>
</dbReference>
<dbReference type="PANTHER" id="PTHR46865:SF7">
    <property type="entry name" value="MONOOXYGENASE, PUTATIVE (AFU_ORTHOLOGUE AFUA_8G07040)-RELATED"/>
    <property type="match status" value="1"/>
</dbReference>
<protein>
    <submittedName>
        <fullName evidence="5">FAD/NAD(P)-binding domain-containing protein</fullName>
    </submittedName>
</protein>
<evidence type="ECO:0000313" key="6">
    <source>
        <dbReference type="Proteomes" id="UP001174694"/>
    </source>
</evidence>
<dbReference type="InterPro" id="IPR051704">
    <property type="entry name" value="FAD_aromatic-hydroxylase"/>
</dbReference>
<dbReference type="GO" id="GO:0071949">
    <property type="term" value="F:FAD binding"/>
    <property type="evidence" value="ECO:0007669"/>
    <property type="project" value="InterPro"/>
</dbReference>
<dbReference type="PRINTS" id="PR00420">
    <property type="entry name" value="RNGMNOXGNASE"/>
</dbReference>
<accession>A0AA38RLL5</accession>
<keyword evidence="6" id="KW-1185">Reference proteome</keyword>
<proteinExistence type="predicted"/>